<protein>
    <submittedName>
        <fullName evidence="1">DUF3025 domain-containing protein</fullName>
    </submittedName>
</protein>
<reference evidence="1 2" key="1">
    <citation type="submission" date="2017-08" db="EMBL/GenBank/DDBJ databases">
        <title>Infants hospitalized years apart are colonized by the same room-sourced microbial strains.</title>
        <authorList>
            <person name="Brooks B."/>
            <person name="Olm M.R."/>
            <person name="Firek B.A."/>
            <person name="Baker R."/>
            <person name="Thomas B.C."/>
            <person name="Morowitz M.J."/>
            <person name="Banfield J.F."/>
        </authorList>
    </citation>
    <scope>NUCLEOTIDE SEQUENCE [LARGE SCALE GENOMIC DNA]</scope>
    <source>
        <strain evidence="1">S2_005_003_R2_42</strain>
    </source>
</reference>
<gene>
    <name evidence="1" type="ORF">DI564_17150</name>
</gene>
<sequence>MVESDPAALAAAWAAAAARPPLSAWRDVLPGPQVDVAALDRLCREAGMQDGIPRPALREQTPALLADGLHYESRIAREGVLATRTDGVHDLFNALIWLRHPALKWALNARQVADIERVGPRQRTRGQCALTHFDEAGAIVWIADEALLACWDAHDWIGLFHRDGEAWGRRIAVTVFGHALLEHAVRHTHRPTAKALAVRVDAAALAVRSRAADALVDRWPALEAALARAIADGRLLADPQELRPLPLAGIAGWHARPPPEAFYRTEACFRPLRPGRRYPPPFAG</sequence>
<accession>A0A2W5JZC7</accession>
<dbReference type="Proteomes" id="UP000249046">
    <property type="component" value="Unassembled WGS sequence"/>
</dbReference>
<proteinExistence type="predicted"/>
<evidence type="ECO:0000313" key="2">
    <source>
        <dbReference type="Proteomes" id="UP000249046"/>
    </source>
</evidence>
<dbReference type="InterPro" id="IPR021390">
    <property type="entry name" value="DUF3025"/>
</dbReference>
<name>A0A2W5JZC7_9GAMM</name>
<comment type="caution">
    <text evidence="1">The sequence shown here is derived from an EMBL/GenBank/DDBJ whole genome shotgun (WGS) entry which is preliminary data.</text>
</comment>
<dbReference type="EMBL" id="QFPO01000024">
    <property type="protein sequence ID" value="PZQ09801.1"/>
    <property type="molecule type" value="Genomic_DNA"/>
</dbReference>
<organism evidence="1 2">
    <name type="scientific">Rhodanobacter denitrificans</name>
    <dbReference type="NCBI Taxonomy" id="666685"/>
    <lineage>
        <taxon>Bacteria</taxon>
        <taxon>Pseudomonadati</taxon>
        <taxon>Pseudomonadota</taxon>
        <taxon>Gammaproteobacteria</taxon>
        <taxon>Lysobacterales</taxon>
        <taxon>Rhodanobacteraceae</taxon>
        <taxon>Rhodanobacter</taxon>
    </lineage>
</organism>
<dbReference type="AlphaFoldDB" id="A0A2W5JZC7"/>
<dbReference type="Pfam" id="PF11227">
    <property type="entry name" value="DUF3025"/>
    <property type="match status" value="1"/>
</dbReference>
<evidence type="ECO:0000313" key="1">
    <source>
        <dbReference type="EMBL" id="PZQ09801.1"/>
    </source>
</evidence>